<dbReference type="EMBL" id="JAMGBE010000003">
    <property type="protein sequence ID" value="MCL6730179.1"/>
    <property type="molecule type" value="Genomic_DNA"/>
</dbReference>
<comment type="subcellular location">
    <subcellularLocation>
        <location evidence="1">Cell membrane</location>
        <topology evidence="1">Multi-pass membrane protein</topology>
    </subcellularLocation>
</comment>
<evidence type="ECO:0000256" key="4">
    <source>
        <dbReference type="ARBA" id="ARBA00022692"/>
    </source>
</evidence>
<dbReference type="InterPro" id="IPR018584">
    <property type="entry name" value="GT87"/>
</dbReference>
<feature type="transmembrane region" description="Helical" evidence="8">
    <location>
        <begin position="160"/>
        <end position="181"/>
    </location>
</feature>
<proteinExistence type="inferred from homology"/>
<name>A0ABT0S2S8_9SPHN</name>
<protein>
    <submittedName>
        <fullName evidence="9">DUF2029 domain-containing protein</fullName>
    </submittedName>
</protein>
<evidence type="ECO:0000256" key="5">
    <source>
        <dbReference type="ARBA" id="ARBA00022989"/>
    </source>
</evidence>
<evidence type="ECO:0000256" key="7">
    <source>
        <dbReference type="ARBA" id="ARBA00024033"/>
    </source>
</evidence>
<feature type="transmembrane region" description="Helical" evidence="8">
    <location>
        <begin position="251"/>
        <end position="268"/>
    </location>
</feature>
<keyword evidence="6 8" id="KW-0472">Membrane</keyword>
<keyword evidence="3" id="KW-0808">Transferase</keyword>
<reference evidence="9" key="1">
    <citation type="submission" date="2022-05" db="EMBL/GenBank/DDBJ databases">
        <authorList>
            <person name="Jo J.-H."/>
            <person name="Im W.-T."/>
        </authorList>
    </citation>
    <scope>NUCLEOTIDE SEQUENCE</scope>
    <source>
        <strain evidence="9">SE220</strain>
    </source>
</reference>
<organism evidence="9 10">
    <name type="scientific">Sphingomonas hankyongi</name>
    <dbReference type="NCBI Taxonomy" id="2908209"/>
    <lineage>
        <taxon>Bacteria</taxon>
        <taxon>Pseudomonadati</taxon>
        <taxon>Pseudomonadota</taxon>
        <taxon>Alphaproteobacteria</taxon>
        <taxon>Sphingomonadales</taxon>
        <taxon>Sphingomonadaceae</taxon>
        <taxon>Sphingomonas</taxon>
    </lineage>
</organism>
<sequence length="367" mass="38977">MRAAAVAWSVIFALLAIAASLSIYTLHNPIDFLSFWAAGRLSVEGTPALSYDLASHRALETSVVAMEGVLPFPYPPPFLLIVAPFGFLAFAPSFTLWVGLTFGTFIGSAILAGGRRGCAFAASHPAIAANSLIGQNGFLTSSILFAGTALIRRKPKTAGAVLGFLVVKPQLAILVPIALLAGRHWKAAFSGAASAVCLLALAAVVLGFDTYRGFLSIIPIYLSYLGDSRWPWNELASPYAAMRSIGIDQRIALALHTIVAVCAAALVWRAWEKGSSNRAAILAAAALLIPPYIFTYDSLFLALPMMTLASDRAHPMTLAGIWVLCFLPITTYFGWYSGPNTVPLAAIVCLVLLVHSDPKITEAGVQK</sequence>
<feature type="transmembrane region" description="Helical" evidence="8">
    <location>
        <begin position="280"/>
        <end position="303"/>
    </location>
</feature>
<evidence type="ECO:0000256" key="1">
    <source>
        <dbReference type="ARBA" id="ARBA00004651"/>
    </source>
</evidence>
<feature type="transmembrane region" description="Helical" evidence="8">
    <location>
        <begin position="187"/>
        <end position="208"/>
    </location>
</feature>
<evidence type="ECO:0000256" key="6">
    <source>
        <dbReference type="ARBA" id="ARBA00023136"/>
    </source>
</evidence>
<keyword evidence="2" id="KW-1003">Cell membrane</keyword>
<keyword evidence="4 8" id="KW-0812">Transmembrane</keyword>
<evidence type="ECO:0000256" key="8">
    <source>
        <dbReference type="SAM" id="Phobius"/>
    </source>
</evidence>
<feature type="transmembrane region" description="Helical" evidence="8">
    <location>
        <begin position="78"/>
        <end position="106"/>
    </location>
</feature>
<evidence type="ECO:0000313" key="9">
    <source>
        <dbReference type="EMBL" id="MCL6730179.1"/>
    </source>
</evidence>
<evidence type="ECO:0000256" key="2">
    <source>
        <dbReference type="ARBA" id="ARBA00022475"/>
    </source>
</evidence>
<keyword evidence="5 8" id="KW-1133">Transmembrane helix</keyword>
<gene>
    <name evidence="9" type="ORF">LZ538_08955</name>
</gene>
<evidence type="ECO:0000256" key="3">
    <source>
        <dbReference type="ARBA" id="ARBA00022679"/>
    </source>
</evidence>
<accession>A0ABT0S2S8</accession>
<comment type="similarity">
    <text evidence="7">Belongs to the glycosyltransferase 87 family.</text>
</comment>
<keyword evidence="10" id="KW-1185">Reference proteome</keyword>
<comment type="caution">
    <text evidence="9">The sequence shown here is derived from an EMBL/GenBank/DDBJ whole genome shotgun (WGS) entry which is preliminary data.</text>
</comment>
<feature type="transmembrane region" description="Helical" evidence="8">
    <location>
        <begin position="315"/>
        <end position="335"/>
    </location>
</feature>
<dbReference type="RefSeq" id="WP_249831679.1">
    <property type="nucleotide sequence ID" value="NZ_JAMGBE010000003.1"/>
</dbReference>
<evidence type="ECO:0000313" key="10">
    <source>
        <dbReference type="Proteomes" id="UP001165342"/>
    </source>
</evidence>
<dbReference type="Pfam" id="PF09594">
    <property type="entry name" value="GT87"/>
    <property type="match status" value="1"/>
</dbReference>
<dbReference type="Proteomes" id="UP001165342">
    <property type="component" value="Unassembled WGS sequence"/>
</dbReference>